<feature type="domain" description="Peptidase S9 prolyl oligopeptidase catalytic" evidence="2">
    <location>
        <begin position="233"/>
        <end position="293"/>
    </location>
</feature>
<dbReference type="AlphaFoldDB" id="A0AAV9G1V3"/>
<dbReference type="EMBL" id="MU866026">
    <property type="protein sequence ID" value="KAK4442217.1"/>
    <property type="molecule type" value="Genomic_DNA"/>
</dbReference>
<proteinExistence type="predicted"/>
<reference evidence="3" key="1">
    <citation type="journal article" date="2023" name="Mol. Phylogenet. Evol.">
        <title>Genome-scale phylogeny and comparative genomics of the fungal order Sordariales.</title>
        <authorList>
            <person name="Hensen N."/>
            <person name="Bonometti L."/>
            <person name="Westerberg I."/>
            <person name="Brannstrom I.O."/>
            <person name="Guillou S."/>
            <person name="Cros-Aarteil S."/>
            <person name="Calhoun S."/>
            <person name="Haridas S."/>
            <person name="Kuo A."/>
            <person name="Mondo S."/>
            <person name="Pangilinan J."/>
            <person name="Riley R."/>
            <person name="LaButti K."/>
            <person name="Andreopoulos B."/>
            <person name="Lipzen A."/>
            <person name="Chen C."/>
            <person name="Yan M."/>
            <person name="Daum C."/>
            <person name="Ng V."/>
            <person name="Clum A."/>
            <person name="Steindorff A."/>
            <person name="Ohm R.A."/>
            <person name="Martin F."/>
            <person name="Silar P."/>
            <person name="Natvig D.O."/>
            <person name="Lalanne C."/>
            <person name="Gautier V."/>
            <person name="Ament-Velasquez S.L."/>
            <person name="Kruys A."/>
            <person name="Hutchinson M.I."/>
            <person name="Powell A.J."/>
            <person name="Barry K."/>
            <person name="Miller A.N."/>
            <person name="Grigoriev I.V."/>
            <person name="Debuchy R."/>
            <person name="Gladieux P."/>
            <person name="Hiltunen Thoren M."/>
            <person name="Johannesson H."/>
        </authorList>
    </citation>
    <scope>NUCLEOTIDE SEQUENCE</scope>
    <source>
        <strain evidence="3">PSN243</strain>
    </source>
</reference>
<gene>
    <name evidence="3" type="ORF">QBC34DRAFT_364119</name>
</gene>
<dbReference type="Gene3D" id="1.20.1440.110">
    <property type="entry name" value="acylaminoacyl peptidase"/>
    <property type="match status" value="1"/>
</dbReference>
<dbReference type="InterPro" id="IPR050261">
    <property type="entry name" value="FrsA_esterase"/>
</dbReference>
<dbReference type="Pfam" id="PF00326">
    <property type="entry name" value="Peptidase_S9"/>
    <property type="match status" value="1"/>
</dbReference>
<keyword evidence="1 3" id="KW-0378">Hydrolase</keyword>
<evidence type="ECO:0000259" key="2">
    <source>
        <dbReference type="Pfam" id="PF00326"/>
    </source>
</evidence>
<dbReference type="SUPFAM" id="SSF53474">
    <property type="entry name" value="alpha/beta-Hydrolases"/>
    <property type="match status" value="1"/>
</dbReference>
<protein>
    <submittedName>
        <fullName evidence="3">Alpha beta hydrolase</fullName>
    </submittedName>
</protein>
<evidence type="ECO:0000313" key="3">
    <source>
        <dbReference type="EMBL" id="KAK4442217.1"/>
    </source>
</evidence>
<keyword evidence="4" id="KW-1185">Reference proteome</keyword>
<organism evidence="3 4">
    <name type="scientific">Podospora aff. communis PSN243</name>
    <dbReference type="NCBI Taxonomy" id="3040156"/>
    <lineage>
        <taxon>Eukaryota</taxon>
        <taxon>Fungi</taxon>
        <taxon>Dikarya</taxon>
        <taxon>Ascomycota</taxon>
        <taxon>Pezizomycotina</taxon>
        <taxon>Sordariomycetes</taxon>
        <taxon>Sordariomycetidae</taxon>
        <taxon>Sordariales</taxon>
        <taxon>Podosporaceae</taxon>
        <taxon>Podospora</taxon>
    </lineage>
</organism>
<dbReference type="InterPro" id="IPR029058">
    <property type="entry name" value="AB_hydrolase_fold"/>
</dbReference>
<dbReference type="Gene3D" id="3.40.50.1820">
    <property type="entry name" value="alpha/beta hydrolase"/>
    <property type="match status" value="1"/>
</dbReference>
<sequence>MHQFFPSIFFNFETIRILGMAPTGGAELAECLEAIGQIRDNDPESWHLAWSTQARKAEAIAASALASRDRESARRALLRAHNYTRASYYMLPGGGPLRPDPRYLPLLEKSVALFRSATELFPPGTVHRLEIPFGDIKLSGYLYLPPAWRRLPNQRKAPILIANSGADGLSEEIYFMAPAAALERGYAAVTYEGPGQGLTLHRDGVPFRPDWEVVASAVLDHLETLSLSQPELGIDTDRVAIWGTSLGGYFALRAAAGDARFKACVAVDPVHDFWDFATTQVPQAFLTAWARGWIGDGAVDSVIHLGTKLAFQMKWNIATTGTFFGLRRPSEILKVMKNYTLRLPGGGSFLERIRCPVLVTGAKASLYLDVDAHTGAVYDGLKGLKEGSEKQLWVGETPGDGGLQAKVGALALSSQKALGFLDTVFGIVREEL</sequence>
<dbReference type="GO" id="GO:0006508">
    <property type="term" value="P:proteolysis"/>
    <property type="evidence" value="ECO:0007669"/>
    <property type="project" value="InterPro"/>
</dbReference>
<evidence type="ECO:0000256" key="1">
    <source>
        <dbReference type="ARBA" id="ARBA00022801"/>
    </source>
</evidence>
<name>A0AAV9G1V3_9PEZI</name>
<reference evidence="3" key="2">
    <citation type="submission" date="2023-05" db="EMBL/GenBank/DDBJ databases">
        <authorList>
            <consortium name="Lawrence Berkeley National Laboratory"/>
            <person name="Steindorff A."/>
            <person name="Hensen N."/>
            <person name="Bonometti L."/>
            <person name="Westerberg I."/>
            <person name="Brannstrom I.O."/>
            <person name="Guillou S."/>
            <person name="Cros-Aarteil S."/>
            <person name="Calhoun S."/>
            <person name="Haridas S."/>
            <person name="Kuo A."/>
            <person name="Mondo S."/>
            <person name="Pangilinan J."/>
            <person name="Riley R."/>
            <person name="Labutti K."/>
            <person name="Andreopoulos B."/>
            <person name="Lipzen A."/>
            <person name="Chen C."/>
            <person name="Yanf M."/>
            <person name="Daum C."/>
            <person name="Ng V."/>
            <person name="Clum A."/>
            <person name="Ohm R."/>
            <person name="Martin F."/>
            <person name="Silar P."/>
            <person name="Natvig D."/>
            <person name="Lalanne C."/>
            <person name="Gautier V."/>
            <person name="Ament-Velasquez S.L."/>
            <person name="Kruys A."/>
            <person name="Hutchinson M.I."/>
            <person name="Powell A.J."/>
            <person name="Barry K."/>
            <person name="Miller A.N."/>
            <person name="Grigoriev I.V."/>
            <person name="Debuchy R."/>
            <person name="Gladieux P."/>
            <person name="Thoren M.H."/>
            <person name="Johannesson H."/>
        </authorList>
    </citation>
    <scope>NUCLEOTIDE SEQUENCE</scope>
    <source>
        <strain evidence="3">PSN243</strain>
    </source>
</reference>
<dbReference type="Proteomes" id="UP001321760">
    <property type="component" value="Unassembled WGS sequence"/>
</dbReference>
<accession>A0AAV9G1V3</accession>
<dbReference type="PANTHER" id="PTHR22946:SF13">
    <property type="entry name" value="ALPHA_BETA HYDROLASE PSOB"/>
    <property type="match status" value="1"/>
</dbReference>
<evidence type="ECO:0000313" key="4">
    <source>
        <dbReference type="Proteomes" id="UP001321760"/>
    </source>
</evidence>
<dbReference type="InterPro" id="IPR001375">
    <property type="entry name" value="Peptidase_S9_cat"/>
</dbReference>
<comment type="caution">
    <text evidence="3">The sequence shown here is derived from an EMBL/GenBank/DDBJ whole genome shotgun (WGS) entry which is preliminary data.</text>
</comment>
<dbReference type="PANTHER" id="PTHR22946">
    <property type="entry name" value="DIENELACTONE HYDROLASE DOMAIN-CONTAINING PROTEIN-RELATED"/>
    <property type="match status" value="1"/>
</dbReference>
<dbReference type="GO" id="GO:0008236">
    <property type="term" value="F:serine-type peptidase activity"/>
    <property type="evidence" value="ECO:0007669"/>
    <property type="project" value="InterPro"/>
</dbReference>